<name>A0A1Q5PML2_9ACTO</name>
<proteinExistence type="inferred from homology"/>
<reference evidence="3" key="1">
    <citation type="submission" date="2016-11" db="EMBL/GenBank/DDBJ databases">
        <title>Actinomyces gypaetusis sp. nov. isolated from Gypaetus barbatus in Qinghai Tibet Plateau China.</title>
        <authorList>
            <person name="Meng X."/>
        </authorList>
    </citation>
    <scope>NUCLEOTIDE SEQUENCE [LARGE SCALE GENOMIC DNA]</scope>
    <source>
        <strain evidence="3">DSM 15383</strain>
    </source>
</reference>
<dbReference type="Pfam" id="PF01865">
    <property type="entry name" value="PhoU_div"/>
    <property type="match status" value="1"/>
</dbReference>
<dbReference type="PANTHER" id="PTHR37298">
    <property type="entry name" value="UPF0111 PROTEIN YKAA"/>
    <property type="match status" value="1"/>
</dbReference>
<evidence type="ECO:0000256" key="1">
    <source>
        <dbReference type="ARBA" id="ARBA00008591"/>
    </source>
</evidence>
<keyword evidence="3" id="KW-1185">Reference proteome</keyword>
<comment type="similarity">
    <text evidence="1">Belongs to the UPF0111 family.</text>
</comment>
<dbReference type="AlphaFoldDB" id="A0A1Q5PML2"/>
<dbReference type="InterPro" id="IPR052912">
    <property type="entry name" value="UPF0111_domain"/>
</dbReference>
<organism evidence="2 3">
    <name type="scientific">Boudabousia marimammalium</name>
    <dbReference type="NCBI Taxonomy" id="156892"/>
    <lineage>
        <taxon>Bacteria</taxon>
        <taxon>Bacillati</taxon>
        <taxon>Actinomycetota</taxon>
        <taxon>Actinomycetes</taxon>
        <taxon>Actinomycetales</taxon>
        <taxon>Actinomycetaceae</taxon>
        <taxon>Boudabousia</taxon>
    </lineage>
</organism>
<comment type="caution">
    <text evidence="2">The sequence shown here is derived from an EMBL/GenBank/DDBJ whole genome shotgun (WGS) entry which is preliminary data.</text>
</comment>
<dbReference type="OrthoDB" id="9797568at2"/>
<dbReference type="EMBL" id="MPDM01000005">
    <property type="protein sequence ID" value="OKL48766.1"/>
    <property type="molecule type" value="Genomic_DNA"/>
</dbReference>
<sequence>MFTQSAMHLLDGIKLLNQLVGAPVEERPALRDQLHSVEQSADQTRHLLNNKLNASFVTPLDREDISSLSRALDDCMDYMDEAGDLITLYKIQTVPAIVLSQIELLQRCCELTAEGMPALRKPESLRDYWVEINRLENEGDKLYRKALADIFDSGMDPLEVIKLKDIVETLEKAMDKFEYLANTVEAVSFKES</sequence>
<dbReference type="Proteomes" id="UP000186465">
    <property type="component" value="Unassembled WGS sequence"/>
</dbReference>
<gene>
    <name evidence="2" type="ORF">BM477_05615</name>
</gene>
<evidence type="ECO:0000313" key="3">
    <source>
        <dbReference type="Proteomes" id="UP000186465"/>
    </source>
</evidence>
<dbReference type="STRING" id="156892.BM477_05615"/>
<protein>
    <submittedName>
        <fullName evidence="2">Phosphate transport regulator</fullName>
    </submittedName>
</protein>
<dbReference type="InterPro" id="IPR038078">
    <property type="entry name" value="PhoU-like_sf"/>
</dbReference>
<accession>A0A1Q5PML2</accession>
<dbReference type="Gene3D" id="1.20.58.220">
    <property type="entry name" value="Phosphate transport system protein phou homolog 2, domain 2"/>
    <property type="match status" value="1"/>
</dbReference>
<dbReference type="PANTHER" id="PTHR37298:SF1">
    <property type="entry name" value="UPF0111 PROTEIN YKAA"/>
    <property type="match status" value="1"/>
</dbReference>
<dbReference type="InterPro" id="IPR018445">
    <property type="entry name" value="Put_Phosphate_transp_reg"/>
</dbReference>
<evidence type="ECO:0000313" key="2">
    <source>
        <dbReference type="EMBL" id="OKL48766.1"/>
    </source>
</evidence>